<keyword evidence="3" id="KW-1185">Reference proteome</keyword>
<keyword evidence="1" id="KW-0812">Transmembrane</keyword>
<accession>A0ABV9HYN9</accession>
<feature type="transmembrane region" description="Helical" evidence="1">
    <location>
        <begin position="39"/>
        <end position="59"/>
    </location>
</feature>
<evidence type="ECO:0000313" key="3">
    <source>
        <dbReference type="Proteomes" id="UP001596043"/>
    </source>
</evidence>
<proteinExistence type="predicted"/>
<comment type="caution">
    <text evidence="2">The sequence shown here is derived from an EMBL/GenBank/DDBJ whole genome shotgun (WGS) entry which is preliminary data.</text>
</comment>
<evidence type="ECO:0000313" key="2">
    <source>
        <dbReference type="EMBL" id="MFC4635033.1"/>
    </source>
</evidence>
<dbReference type="Proteomes" id="UP001596043">
    <property type="component" value="Unassembled WGS sequence"/>
</dbReference>
<name>A0ABV9HYN9_9FLAO</name>
<organism evidence="2 3">
    <name type="scientific">Dokdonia ponticola</name>
    <dbReference type="NCBI Taxonomy" id="2041041"/>
    <lineage>
        <taxon>Bacteria</taxon>
        <taxon>Pseudomonadati</taxon>
        <taxon>Bacteroidota</taxon>
        <taxon>Flavobacteriia</taxon>
        <taxon>Flavobacteriales</taxon>
        <taxon>Flavobacteriaceae</taxon>
        <taxon>Dokdonia</taxon>
    </lineage>
</organism>
<sequence>MIDKDIFLLQSLWLPVLIGMVVLWGIFLWKEYRSGSKKWWLLKAFIALIAVMMLALMILKPLVWEDREKGVGAILTHHYSERQLDSLKALHKNLHLIDYKMDGLDKKQMDSLSTAYILGDGVAPYDFWQLDSIKTTYVPGDVSSGIKRIQYDSKVTLGDSLIVQGLYEKPQQVSQIILEDSGGNGLDSLAVTKAEKQLFKVRSIPKTTGAFVYHVVTKDSLGVVLTKDPLPVQIDPSPVLKVVILNRFPTFETKYLKNFLAENGHEVLVRSQITKDTYKFENFNRPQATVYGLTATNLADFDLVILDGSSYATLSSSSRRALQTAVESQGLGVFIQLDEAILRSGEVFGFRLKRNKEKQVHLPQWPKVKVSVGPVLFAENPKLQPILKAENILLSAYEQRGFGRVSTATIMESYPLVLEGNLAQYTYMWSRILSAVSQKDIPIVRWETENYMATPDVPFQFSLRTSIVPPTVLDALGQPVALQQNVSLSEKWSGTVYPQETGWETLQLAKDTTAVLHYYVAPSTSWQGVKAYDWRQQNKRYFQDRGTSADRTKEQRPVSRLWFFIVFVFAMGLLWLLPRLEGN</sequence>
<evidence type="ECO:0000256" key="1">
    <source>
        <dbReference type="SAM" id="Phobius"/>
    </source>
</evidence>
<dbReference type="RefSeq" id="WP_379979861.1">
    <property type="nucleotide sequence ID" value="NZ_JBHSFV010000008.1"/>
</dbReference>
<keyword evidence="1" id="KW-0472">Membrane</keyword>
<protein>
    <recommendedName>
        <fullName evidence="4">VWA domain-containing protein</fullName>
    </recommendedName>
</protein>
<dbReference type="EMBL" id="JBHSFV010000008">
    <property type="protein sequence ID" value="MFC4635033.1"/>
    <property type="molecule type" value="Genomic_DNA"/>
</dbReference>
<dbReference type="SUPFAM" id="SSF52317">
    <property type="entry name" value="Class I glutamine amidotransferase-like"/>
    <property type="match status" value="1"/>
</dbReference>
<gene>
    <name evidence="2" type="ORF">ACFO3O_14020</name>
</gene>
<keyword evidence="1" id="KW-1133">Transmembrane helix</keyword>
<feature type="transmembrane region" description="Helical" evidence="1">
    <location>
        <begin position="561"/>
        <end position="578"/>
    </location>
</feature>
<reference evidence="3" key="1">
    <citation type="journal article" date="2019" name="Int. J. Syst. Evol. Microbiol.">
        <title>The Global Catalogue of Microorganisms (GCM) 10K type strain sequencing project: providing services to taxonomists for standard genome sequencing and annotation.</title>
        <authorList>
            <consortium name="The Broad Institute Genomics Platform"/>
            <consortium name="The Broad Institute Genome Sequencing Center for Infectious Disease"/>
            <person name="Wu L."/>
            <person name="Ma J."/>
        </authorList>
    </citation>
    <scope>NUCLEOTIDE SEQUENCE [LARGE SCALE GENOMIC DNA]</scope>
    <source>
        <strain evidence="3">YJ-61-S</strain>
    </source>
</reference>
<dbReference type="InterPro" id="IPR029062">
    <property type="entry name" value="Class_I_gatase-like"/>
</dbReference>
<feature type="transmembrane region" description="Helical" evidence="1">
    <location>
        <begin position="7"/>
        <end position="27"/>
    </location>
</feature>
<evidence type="ECO:0008006" key="4">
    <source>
        <dbReference type="Google" id="ProtNLM"/>
    </source>
</evidence>